<dbReference type="InterPro" id="IPR008984">
    <property type="entry name" value="SMAD_FHA_dom_sf"/>
</dbReference>
<comment type="caution">
    <text evidence="4">The sequence shown here is derived from an EMBL/GenBank/DDBJ whole genome shotgun (WGS) entry which is preliminary data.</text>
</comment>
<dbReference type="GO" id="GO:0070411">
    <property type="term" value="F:I-SMAD binding"/>
    <property type="evidence" value="ECO:0007669"/>
    <property type="project" value="TreeGrafter"/>
</dbReference>
<evidence type="ECO:0000313" key="5">
    <source>
        <dbReference type="Proteomes" id="UP000792457"/>
    </source>
</evidence>
<gene>
    <name evidence="4" type="ORF">J437_LFUL005040</name>
</gene>
<proteinExistence type="predicted"/>
<evidence type="ECO:0000256" key="2">
    <source>
        <dbReference type="ARBA" id="ARBA00023163"/>
    </source>
</evidence>
<name>A0A8K0PBM6_LADFU</name>
<dbReference type="GO" id="GO:0006357">
    <property type="term" value="P:regulation of transcription by RNA polymerase II"/>
    <property type="evidence" value="ECO:0007669"/>
    <property type="project" value="TreeGrafter"/>
</dbReference>
<evidence type="ECO:0000256" key="1">
    <source>
        <dbReference type="ARBA" id="ARBA00023015"/>
    </source>
</evidence>
<dbReference type="GO" id="GO:0060395">
    <property type="term" value="P:SMAD protein signal transduction"/>
    <property type="evidence" value="ECO:0007669"/>
    <property type="project" value="TreeGrafter"/>
</dbReference>
<dbReference type="GO" id="GO:0030154">
    <property type="term" value="P:cell differentiation"/>
    <property type="evidence" value="ECO:0007669"/>
    <property type="project" value="TreeGrafter"/>
</dbReference>
<organism evidence="4 5">
    <name type="scientific">Ladona fulva</name>
    <name type="common">Scarce chaser dragonfly</name>
    <name type="synonym">Libellula fulva</name>
    <dbReference type="NCBI Taxonomy" id="123851"/>
    <lineage>
        <taxon>Eukaryota</taxon>
        <taxon>Metazoa</taxon>
        <taxon>Ecdysozoa</taxon>
        <taxon>Arthropoda</taxon>
        <taxon>Hexapoda</taxon>
        <taxon>Insecta</taxon>
        <taxon>Pterygota</taxon>
        <taxon>Palaeoptera</taxon>
        <taxon>Odonata</taxon>
        <taxon>Epiprocta</taxon>
        <taxon>Anisoptera</taxon>
        <taxon>Libelluloidea</taxon>
        <taxon>Libellulidae</taxon>
        <taxon>Ladona</taxon>
    </lineage>
</organism>
<feature type="domain" description="MH2" evidence="3">
    <location>
        <begin position="66"/>
        <end position="237"/>
    </location>
</feature>
<keyword evidence="2" id="KW-0804">Transcription</keyword>
<dbReference type="Gene3D" id="2.60.200.10">
    <property type="match status" value="1"/>
</dbReference>
<dbReference type="GO" id="GO:0050793">
    <property type="term" value="P:regulation of developmental process"/>
    <property type="evidence" value="ECO:0007669"/>
    <property type="project" value="UniProtKB-ARBA"/>
</dbReference>
<dbReference type="SUPFAM" id="SSF49879">
    <property type="entry name" value="SMAD/FHA domain"/>
    <property type="match status" value="1"/>
</dbReference>
<dbReference type="GO" id="GO:0009791">
    <property type="term" value="P:post-embryonic development"/>
    <property type="evidence" value="ECO:0007669"/>
    <property type="project" value="UniProtKB-ARBA"/>
</dbReference>
<dbReference type="GO" id="GO:0009653">
    <property type="term" value="P:anatomical structure morphogenesis"/>
    <property type="evidence" value="ECO:0007669"/>
    <property type="project" value="TreeGrafter"/>
</dbReference>
<dbReference type="InterPro" id="IPR001132">
    <property type="entry name" value="SMAD_dom_Dwarfin-type"/>
</dbReference>
<dbReference type="EMBL" id="KZ309484">
    <property type="protein sequence ID" value="KAG8238983.1"/>
    <property type="molecule type" value="Genomic_DNA"/>
</dbReference>
<dbReference type="AlphaFoldDB" id="A0A8K0PBM6"/>
<reference evidence="4" key="2">
    <citation type="submission" date="2017-10" db="EMBL/GenBank/DDBJ databases">
        <title>Ladona fulva Genome sequencing and assembly.</title>
        <authorList>
            <person name="Murali S."/>
            <person name="Richards S."/>
            <person name="Bandaranaike D."/>
            <person name="Bellair M."/>
            <person name="Blankenburg K."/>
            <person name="Chao H."/>
            <person name="Dinh H."/>
            <person name="Doddapaneni H."/>
            <person name="Dugan-Rocha S."/>
            <person name="Elkadiri S."/>
            <person name="Gnanaolivu R."/>
            <person name="Hernandez B."/>
            <person name="Skinner E."/>
            <person name="Javaid M."/>
            <person name="Lee S."/>
            <person name="Li M."/>
            <person name="Ming W."/>
            <person name="Munidasa M."/>
            <person name="Muniz J."/>
            <person name="Nguyen L."/>
            <person name="Hughes D."/>
            <person name="Osuji N."/>
            <person name="Pu L.-L."/>
            <person name="Puazo M."/>
            <person name="Qu C."/>
            <person name="Quiroz J."/>
            <person name="Raj R."/>
            <person name="Weissenberger G."/>
            <person name="Xin Y."/>
            <person name="Zou X."/>
            <person name="Han Y."/>
            <person name="Worley K."/>
            <person name="Muzny D."/>
            <person name="Gibbs R."/>
        </authorList>
    </citation>
    <scope>NUCLEOTIDE SEQUENCE</scope>
    <source>
        <strain evidence="4">Sampled in the wild</strain>
    </source>
</reference>
<evidence type="ECO:0000313" key="4">
    <source>
        <dbReference type="EMBL" id="KAG8238983.1"/>
    </source>
</evidence>
<dbReference type="InterPro" id="IPR013790">
    <property type="entry name" value="Dwarfin"/>
</dbReference>
<evidence type="ECO:0000259" key="3">
    <source>
        <dbReference type="PROSITE" id="PS51076"/>
    </source>
</evidence>
<dbReference type="GO" id="GO:0071144">
    <property type="term" value="C:heteromeric SMAD protein complex"/>
    <property type="evidence" value="ECO:0007669"/>
    <property type="project" value="TreeGrafter"/>
</dbReference>
<keyword evidence="5" id="KW-1185">Reference proteome</keyword>
<dbReference type="GO" id="GO:0051239">
    <property type="term" value="P:regulation of multicellular organismal process"/>
    <property type="evidence" value="ECO:0007669"/>
    <property type="project" value="UniProtKB-ARBA"/>
</dbReference>
<dbReference type="PANTHER" id="PTHR13703">
    <property type="entry name" value="SMAD"/>
    <property type="match status" value="1"/>
</dbReference>
<dbReference type="PROSITE" id="PS51076">
    <property type="entry name" value="MH2"/>
    <property type="match status" value="1"/>
</dbReference>
<sequence>MISPPPSLSSAAPVTSALSFPRGTPLFLSLGSCFGFFLHEETFKHGITNGIFISLLFTDEGGGREWCKLAYWELGTRVGKLYPVEFPAVNVFTARSRGEGWCLKTLADHNSPSPTDGSVRRTRSKIGLGVTLSQEADGVWVYNRSESPIFVNSPTLDDPELRTLLVYRVPPGHCLKIFDGEKRKAGAYNRSMWDRRDGPVDPNSVRISFAKGWGSKYTRQEITSCPCWLEVLLVPCR</sequence>
<dbReference type="OrthoDB" id="5946219at2759"/>
<dbReference type="PANTHER" id="PTHR13703:SF54">
    <property type="entry name" value="MOTHERS AGAINST DECAPENTAPLEGIC HOMOLOG"/>
    <property type="match status" value="1"/>
</dbReference>
<accession>A0A8K0PBM6</accession>
<protein>
    <recommendedName>
        <fullName evidence="3">MH2 domain-containing protein</fullName>
    </recommendedName>
</protein>
<dbReference type="Pfam" id="PF03166">
    <property type="entry name" value="MH2"/>
    <property type="match status" value="1"/>
</dbReference>
<keyword evidence="1" id="KW-0805">Transcription regulation</keyword>
<reference evidence="4" key="1">
    <citation type="submission" date="2013-04" db="EMBL/GenBank/DDBJ databases">
        <authorList>
            <person name="Qu J."/>
            <person name="Murali S.C."/>
            <person name="Bandaranaike D."/>
            <person name="Bellair M."/>
            <person name="Blankenburg K."/>
            <person name="Chao H."/>
            <person name="Dinh H."/>
            <person name="Doddapaneni H."/>
            <person name="Downs B."/>
            <person name="Dugan-Rocha S."/>
            <person name="Elkadiri S."/>
            <person name="Gnanaolivu R.D."/>
            <person name="Hernandez B."/>
            <person name="Javaid M."/>
            <person name="Jayaseelan J.C."/>
            <person name="Lee S."/>
            <person name="Li M."/>
            <person name="Ming W."/>
            <person name="Munidasa M."/>
            <person name="Muniz J."/>
            <person name="Nguyen L."/>
            <person name="Ongeri F."/>
            <person name="Osuji N."/>
            <person name="Pu L.-L."/>
            <person name="Puazo M."/>
            <person name="Qu C."/>
            <person name="Quiroz J."/>
            <person name="Raj R."/>
            <person name="Weissenberger G."/>
            <person name="Xin Y."/>
            <person name="Zou X."/>
            <person name="Han Y."/>
            <person name="Richards S."/>
            <person name="Worley K."/>
            <person name="Muzny D."/>
            <person name="Gibbs R."/>
        </authorList>
    </citation>
    <scope>NUCLEOTIDE SEQUENCE</scope>
    <source>
        <strain evidence="4">Sampled in the wild</strain>
    </source>
</reference>
<dbReference type="GO" id="GO:0140416">
    <property type="term" value="F:transcription regulator inhibitor activity"/>
    <property type="evidence" value="ECO:0007669"/>
    <property type="project" value="TreeGrafter"/>
</dbReference>
<dbReference type="SMART" id="SM00524">
    <property type="entry name" value="DWB"/>
    <property type="match status" value="1"/>
</dbReference>
<dbReference type="Proteomes" id="UP000792457">
    <property type="component" value="Unassembled WGS sequence"/>
</dbReference>
<dbReference type="InterPro" id="IPR017855">
    <property type="entry name" value="SMAD-like_dom_sf"/>
</dbReference>